<protein>
    <submittedName>
        <fullName evidence="1">Uncharacterized protein</fullName>
    </submittedName>
</protein>
<organism evidence="1 2">
    <name type="scientific">Leisingera methylohalidivorans DSM 14336</name>
    <dbReference type="NCBI Taxonomy" id="999552"/>
    <lineage>
        <taxon>Bacteria</taxon>
        <taxon>Pseudomonadati</taxon>
        <taxon>Pseudomonadota</taxon>
        <taxon>Alphaproteobacteria</taxon>
        <taxon>Rhodobacterales</taxon>
        <taxon>Roseobacteraceae</taxon>
        <taxon>Leisingera</taxon>
    </lineage>
</organism>
<name>V9VZM0_9RHOB</name>
<dbReference type="Proteomes" id="UP000018780">
    <property type="component" value="Chromosome"/>
</dbReference>
<keyword evidence="2" id="KW-1185">Reference proteome</keyword>
<sequence length="81" mass="9252">MDKADRKTAWEFLEHRLKEFPYRIHTILTERGIEGAIGSSPMASGIQFVEQPRNRNRVYSRQMRFGMICEANGARPSGGPV</sequence>
<dbReference type="RefSeq" id="WP_024091624.1">
    <property type="nucleotide sequence ID" value="NC_023135.1"/>
</dbReference>
<gene>
    <name evidence="1" type="ORF">METH_17300</name>
</gene>
<proteinExistence type="predicted"/>
<evidence type="ECO:0000313" key="2">
    <source>
        <dbReference type="Proteomes" id="UP000018780"/>
    </source>
</evidence>
<accession>V9VZM0</accession>
<dbReference type="EMBL" id="CP006773">
    <property type="protein sequence ID" value="AHD03239.1"/>
    <property type="molecule type" value="Genomic_DNA"/>
</dbReference>
<dbReference type="KEGG" id="lmd:METH_17300"/>
<reference evidence="1 2" key="1">
    <citation type="submission" date="2013-09" db="EMBL/GenBank/DDBJ databases">
        <authorList>
            <consortium name="DOE Joint Genome Institute"/>
            <person name="Klenk H.-P."/>
            <person name="Huntemann M."/>
            <person name="Han J."/>
            <person name="Chen A."/>
            <person name="Kyrpides N."/>
            <person name="Mavromatis K."/>
            <person name="Markowitz V."/>
            <person name="Palaniappan K."/>
            <person name="Ivanova N."/>
            <person name="Schaumberg A."/>
            <person name="Pati A."/>
            <person name="Liolios K."/>
            <person name="Nordberg H.P."/>
            <person name="Cantor M.N."/>
            <person name="Hua S.X."/>
            <person name="Woyke T."/>
        </authorList>
    </citation>
    <scope>NUCLEOTIDE SEQUENCE [LARGE SCALE GENOMIC DNA]</scope>
    <source>
        <strain evidence="1 2">DSM 14336</strain>
    </source>
</reference>
<dbReference type="AlphaFoldDB" id="V9VZM0"/>
<dbReference type="HOGENOM" id="CLU_2569616_0_0_5"/>
<evidence type="ECO:0000313" key="1">
    <source>
        <dbReference type="EMBL" id="AHD03239.1"/>
    </source>
</evidence>